<comment type="caution">
    <text evidence="1">The sequence shown here is derived from an EMBL/GenBank/DDBJ whole genome shotgun (WGS) entry which is preliminary data.</text>
</comment>
<protein>
    <submittedName>
        <fullName evidence="1">Uncharacterized protein</fullName>
    </submittedName>
</protein>
<dbReference type="Proteomes" id="UP000622604">
    <property type="component" value="Unassembled WGS sequence"/>
</dbReference>
<sequence length="49" mass="5491">MNDLNEIFVTPANAFVTKLFPNGSNLIVIVLRNGERNRNVSIVFTRASK</sequence>
<reference evidence="1" key="2">
    <citation type="submission" date="2020-09" db="EMBL/GenBank/DDBJ databases">
        <authorList>
            <person name="Sun Q."/>
            <person name="Kim S."/>
        </authorList>
    </citation>
    <scope>NUCLEOTIDE SEQUENCE</scope>
    <source>
        <strain evidence="1">KCTC 32337</strain>
    </source>
</reference>
<accession>A0A8H9IKB8</accession>
<proteinExistence type="predicted"/>
<dbReference type="EMBL" id="BMZC01000016">
    <property type="protein sequence ID" value="GGZ80070.1"/>
    <property type="molecule type" value="Genomic_DNA"/>
</dbReference>
<organism evidence="1 2">
    <name type="scientific">Paraglaciecola chathamensis</name>
    <dbReference type="NCBI Taxonomy" id="368405"/>
    <lineage>
        <taxon>Bacteria</taxon>
        <taxon>Pseudomonadati</taxon>
        <taxon>Pseudomonadota</taxon>
        <taxon>Gammaproteobacteria</taxon>
        <taxon>Alteromonadales</taxon>
        <taxon>Alteromonadaceae</taxon>
        <taxon>Paraglaciecola</taxon>
    </lineage>
</organism>
<name>A0A8H9IKB8_9ALTE</name>
<gene>
    <name evidence="1" type="ORF">GCM10011274_42500</name>
</gene>
<dbReference type="AlphaFoldDB" id="A0A8H9IKB8"/>
<reference evidence="1" key="1">
    <citation type="journal article" date="2014" name="Int. J. Syst. Evol. Microbiol.">
        <title>Complete genome sequence of Corynebacterium casei LMG S-19264T (=DSM 44701T), isolated from a smear-ripened cheese.</title>
        <authorList>
            <consortium name="US DOE Joint Genome Institute (JGI-PGF)"/>
            <person name="Walter F."/>
            <person name="Albersmeier A."/>
            <person name="Kalinowski J."/>
            <person name="Ruckert C."/>
        </authorList>
    </citation>
    <scope>NUCLEOTIDE SEQUENCE</scope>
    <source>
        <strain evidence="1">KCTC 32337</strain>
    </source>
</reference>
<evidence type="ECO:0000313" key="2">
    <source>
        <dbReference type="Proteomes" id="UP000622604"/>
    </source>
</evidence>
<evidence type="ECO:0000313" key="1">
    <source>
        <dbReference type="EMBL" id="GGZ80070.1"/>
    </source>
</evidence>